<comment type="caution">
    <text evidence="2">The sequence shown here is derived from an EMBL/GenBank/DDBJ whole genome shotgun (WGS) entry which is preliminary data.</text>
</comment>
<sequence>MWRSGENTAEAAPGTPSKARTQSATSPVQMPAHVLTGHQHQDSSVLHTDTEAILLHGANSDLKTAVRAHKANPVRPRDPQSLLSLPPGEPSRLAPRHGADVHSSRTPNSPKKTPESITDQQWTECGLST</sequence>
<organism evidence="2 3">
    <name type="scientific">Bos mutus</name>
    <name type="common">wild yak</name>
    <dbReference type="NCBI Taxonomy" id="72004"/>
    <lineage>
        <taxon>Eukaryota</taxon>
        <taxon>Metazoa</taxon>
        <taxon>Chordata</taxon>
        <taxon>Craniata</taxon>
        <taxon>Vertebrata</taxon>
        <taxon>Euteleostomi</taxon>
        <taxon>Mammalia</taxon>
        <taxon>Eutheria</taxon>
        <taxon>Laurasiatheria</taxon>
        <taxon>Artiodactyla</taxon>
        <taxon>Ruminantia</taxon>
        <taxon>Pecora</taxon>
        <taxon>Bovidae</taxon>
        <taxon>Bovinae</taxon>
        <taxon>Bos</taxon>
    </lineage>
</organism>
<proteinExistence type="predicted"/>
<feature type="compositionally biased region" description="Polar residues" evidence="1">
    <location>
        <begin position="104"/>
        <end position="129"/>
    </location>
</feature>
<evidence type="ECO:0000313" key="3">
    <source>
        <dbReference type="Proteomes" id="UP000322234"/>
    </source>
</evidence>
<evidence type="ECO:0000313" key="2">
    <source>
        <dbReference type="EMBL" id="MXQ86390.1"/>
    </source>
</evidence>
<keyword evidence="3" id="KW-1185">Reference proteome</keyword>
<feature type="region of interest" description="Disordered" evidence="1">
    <location>
        <begin position="1"/>
        <end position="49"/>
    </location>
</feature>
<protein>
    <submittedName>
        <fullName evidence="2">Uncharacterized protein</fullName>
    </submittedName>
</protein>
<evidence type="ECO:0000256" key="1">
    <source>
        <dbReference type="SAM" id="MobiDB-lite"/>
    </source>
</evidence>
<feature type="compositionally biased region" description="Polar residues" evidence="1">
    <location>
        <begin position="18"/>
        <end position="28"/>
    </location>
</feature>
<gene>
    <name evidence="2" type="ORF">E5288_WYG003089</name>
</gene>
<name>A0A6B0R976_9CETA</name>
<dbReference type="AlphaFoldDB" id="A0A6B0R976"/>
<dbReference type="EMBL" id="VBQZ03000032">
    <property type="protein sequence ID" value="MXQ86390.1"/>
    <property type="molecule type" value="Genomic_DNA"/>
</dbReference>
<accession>A0A6B0R976</accession>
<reference evidence="2" key="1">
    <citation type="submission" date="2019-10" db="EMBL/GenBank/DDBJ databases">
        <title>The sequence and de novo assembly of the wild yak genome.</title>
        <authorList>
            <person name="Liu Y."/>
        </authorList>
    </citation>
    <scope>NUCLEOTIDE SEQUENCE [LARGE SCALE GENOMIC DNA]</scope>
    <source>
        <strain evidence="2">WY2019</strain>
    </source>
</reference>
<feature type="region of interest" description="Disordered" evidence="1">
    <location>
        <begin position="64"/>
        <end position="129"/>
    </location>
</feature>
<dbReference type="Proteomes" id="UP000322234">
    <property type="component" value="Unassembled WGS sequence"/>
</dbReference>